<sequence length="442" mass="48406">MATKHNSSISPTIQTPFLLLLLLLFSPFFNAAAGQESNSSNAPSPSNCSCNTPSPPAHPQPSDFPNLKQYVAYNVIQRFKNTITCDPNNITSTWTGFFPCTYLGFFCETPPNLVNTPTIASIDFNGFRLCAPSLSGFIDAFPDLALFHANSNNFSDTIPDLSSLPFLYELDLSNNDHTGPFPAAVLPLFRLTFIDLRFNRFIGTVPPSAFNLGPNVLFLNNNLFSQPLPADLGQSPVKYLTLANNAFTGPIPLSIRNASNTLLEVLFLNNLLSGCLPYEVGLLREATVFDAGFNYITGPIPFSFGCLFNVEQLNLAGNLLYGNVPDVVCRLAEFGKLANLSLSENFFTSLGHSCWRLVKSGVLDVRRNCIFGLPEQRAPAECVFFLTRCKFCPLRIHIPCNLPYWKKTVTVANDGDAKAVKAAEAEAPGYKSYSALHQPDGN</sequence>
<dbReference type="EMBL" id="KZ502442">
    <property type="protein sequence ID" value="PKU79057.1"/>
    <property type="molecule type" value="Genomic_DNA"/>
</dbReference>
<organism evidence="7 8">
    <name type="scientific">Dendrobium catenatum</name>
    <dbReference type="NCBI Taxonomy" id="906689"/>
    <lineage>
        <taxon>Eukaryota</taxon>
        <taxon>Viridiplantae</taxon>
        <taxon>Streptophyta</taxon>
        <taxon>Embryophyta</taxon>
        <taxon>Tracheophyta</taxon>
        <taxon>Spermatophyta</taxon>
        <taxon>Magnoliopsida</taxon>
        <taxon>Liliopsida</taxon>
        <taxon>Asparagales</taxon>
        <taxon>Orchidaceae</taxon>
        <taxon>Epidendroideae</taxon>
        <taxon>Malaxideae</taxon>
        <taxon>Dendrobiinae</taxon>
        <taxon>Dendrobium</taxon>
    </lineage>
</organism>
<evidence type="ECO:0000256" key="1">
    <source>
        <dbReference type="ARBA" id="ARBA00004613"/>
    </source>
</evidence>
<dbReference type="STRING" id="906689.A0A2I0WTS4"/>
<keyword evidence="2" id="KW-0964">Secreted</keyword>
<proteinExistence type="predicted"/>
<comment type="subcellular location">
    <subcellularLocation>
        <location evidence="1">Secreted</location>
    </subcellularLocation>
</comment>
<dbReference type="InterPro" id="IPR032675">
    <property type="entry name" value="LRR_dom_sf"/>
</dbReference>
<evidence type="ECO:0000256" key="3">
    <source>
        <dbReference type="ARBA" id="ARBA00022729"/>
    </source>
</evidence>
<accession>A0A2I0WTS4</accession>
<feature type="signal peptide" evidence="6">
    <location>
        <begin position="1"/>
        <end position="34"/>
    </location>
</feature>
<dbReference type="InterPro" id="IPR051582">
    <property type="entry name" value="LRR_extensin-like_regulator"/>
</dbReference>
<feature type="chain" id="PRO_5014179431" evidence="6">
    <location>
        <begin position="35"/>
        <end position="442"/>
    </location>
</feature>
<evidence type="ECO:0000256" key="6">
    <source>
        <dbReference type="SAM" id="SignalP"/>
    </source>
</evidence>
<evidence type="ECO:0000256" key="2">
    <source>
        <dbReference type="ARBA" id="ARBA00022525"/>
    </source>
</evidence>
<dbReference type="Gene3D" id="3.80.10.10">
    <property type="entry name" value="Ribonuclease Inhibitor"/>
    <property type="match status" value="1"/>
</dbReference>
<dbReference type="SUPFAM" id="SSF52058">
    <property type="entry name" value="L domain-like"/>
    <property type="match status" value="1"/>
</dbReference>
<feature type="compositionally biased region" description="Low complexity" evidence="5">
    <location>
        <begin position="37"/>
        <end position="52"/>
    </location>
</feature>
<dbReference type="GO" id="GO:0005576">
    <property type="term" value="C:extracellular region"/>
    <property type="evidence" value="ECO:0007669"/>
    <property type="project" value="UniProtKB-SubCell"/>
</dbReference>
<evidence type="ECO:0000256" key="4">
    <source>
        <dbReference type="ARBA" id="ARBA00022737"/>
    </source>
</evidence>
<gene>
    <name evidence="7" type="ORF">MA16_Dca000401</name>
</gene>
<feature type="region of interest" description="Disordered" evidence="5">
    <location>
        <begin position="36"/>
        <end position="61"/>
    </location>
</feature>
<evidence type="ECO:0000313" key="7">
    <source>
        <dbReference type="EMBL" id="PKU79057.1"/>
    </source>
</evidence>
<reference evidence="7 8" key="2">
    <citation type="journal article" date="2017" name="Nature">
        <title>The Apostasia genome and the evolution of orchids.</title>
        <authorList>
            <person name="Zhang G.Q."/>
            <person name="Liu K.W."/>
            <person name="Li Z."/>
            <person name="Lohaus R."/>
            <person name="Hsiao Y.Y."/>
            <person name="Niu S.C."/>
            <person name="Wang J.Y."/>
            <person name="Lin Y.C."/>
            <person name="Xu Q."/>
            <person name="Chen L.J."/>
            <person name="Yoshida K."/>
            <person name="Fujiwara S."/>
            <person name="Wang Z.W."/>
            <person name="Zhang Y.Q."/>
            <person name="Mitsuda N."/>
            <person name="Wang M."/>
            <person name="Liu G.H."/>
            <person name="Pecoraro L."/>
            <person name="Huang H.X."/>
            <person name="Xiao X.J."/>
            <person name="Lin M."/>
            <person name="Wu X.Y."/>
            <person name="Wu W.L."/>
            <person name="Chen Y.Y."/>
            <person name="Chang S.B."/>
            <person name="Sakamoto S."/>
            <person name="Ohme-Takagi M."/>
            <person name="Yagi M."/>
            <person name="Zeng S.J."/>
            <person name="Shen C.Y."/>
            <person name="Yeh C.M."/>
            <person name="Luo Y.B."/>
            <person name="Tsai W.C."/>
            <person name="Van de Peer Y."/>
            <person name="Liu Z.J."/>
        </authorList>
    </citation>
    <scope>NUCLEOTIDE SEQUENCE [LARGE SCALE GENOMIC DNA]</scope>
    <source>
        <tissue evidence="7">The whole plant</tissue>
    </source>
</reference>
<protein>
    <submittedName>
        <fullName evidence="7">Uncharacterized protein</fullName>
    </submittedName>
</protein>
<keyword evidence="4" id="KW-0677">Repeat</keyword>
<dbReference type="OrthoDB" id="676979at2759"/>
<dbReference type="PANTHER" id="PTHR32093:SF128">
    <property type="entry name" value="LEUCINE-RICH REPEAT-CONTAINING N-TERMINAL PLANT-TYPE DOMAIN-CONTAINING PROTEIN"/>
    <property type="match status" value="1"/>
</dbReference>
<evidence type="ECO:0000313" key="8">
    <source>
        <dbReference type="Proteomes" id="UP000233837"/>
    </source>
</evidence>
<evidence type="ECO:0000256" key="5">
    <source>
        <dbReference type="SAM" id="MobiDB-lite"/>
    </source>
</evidence>
<keyword evidence="3 6" id="KW-0732">Signal</keyword>
<dbReference type="Proteomes" id="UP000233837">
    <property type="component" value="Unassembled WGS sequence"/>
</dbReference>
<keyword evidence="8" id="KW-1185">Reference proteome</keyword>
<dbReference type="PANTHER" id="PTHR32093">
    <property type="entry name" value="LEUCINE-RICH REPEAT EXTENSIN-LIKE PROTEIN 3-RELATED"/>
    <property type="match status" value="1"/>
</dbReference>
<name>A0A2I0WTS4_9ASPA</name>
<reference evidence="7 8" key="1">
    <citation type="journal article" date="2016" name="Sci. Rep.">
        <title>The Dendrobium catenatum Lindl. genome sequence provides insights into polysaccharide synthase, floral development and adaptive evolution.</title>
        <authorList>
            <person name="Zhang G.Q."/>
            <person name="Xu Q."/>
            <person name="Bian C."/>
            <person name="Tsai W.C."/>
            <person name="Yeh C.M."/>
            <person name="Liu K.W."/>
            <person name="Yoshida K."/>
            <person name="Zhang L.S."/>
            <person name="Chang S.B."/>
            <person name="Chen F."/>
            <person name="Shi Y."/>
            <person name="Su Y.Y."/>
            <person name="Zhang Y.Q."/>
            <person name="Chen L.J."/>
            <person name="Yin Y."/>
            <person name="Lin M."/>
            <person name="Huang H."/>
            <person name="Deng H."/>
            <person name="Wang Z.W."/>
            <person name="Zhu S.L."/>
            <person name="Zhao X."/>
            <person name="Deng C."/>
            <person name="Niu S.C."/>
            <person name="Huang J."/>
            <person name="Wang M."/>
            <person name="Liu G.H."/>
            <person name="Yang H.J."/>
            <person name="Xiao X.J."/>
            <person name="Hsiao Y.Y."/>
            <person name="Wu W.L."/>
            <person name="Chen Y.Y."/>
            <person name="Mitsuda N."/>
            <person name="Ohme-Takagi M."/>
            <person name="Luo Y.B."/>
            <person name="Van de Peer Y."/>
            <person name="Liu Z.J."/>
        </authorList>
    </citation>
    <scope>NUCLEOTIDE SEQUENCE [LARGE SCALE GENOMIC DNA]</scope>
    <source>
        <tissue evidence="7">The whole plant</tissue>
    </source>
</reference>
<dbReference type="AlphaFoldDB" id="A0A2I0WTS4"/>